<evidence type="ECO:0000313" key="2">
    <source>
        <dbReference type="EMBL" id="ATB34378.1"/>
    </source>
</evidence>
<dbReference type="Proteomes" id="UP000217289">
    <property type="component" value="Chromosome"/>
</dbReference>
<dbReference type="EMBL" id="CP022163">
    <property type="protein sequence ID" value="ATB34378.1"/>
    <property type="molecule type" value="Genomic_DNA"/>
</dbReference>
<gene>
    <name evidence="2" type="ORF">MEBOL_007880</name>
</gene>
<dbReference type="KEGG" id="mbd:MEBOL_007880"/>
<dbReference type="InterPro" id="IPR011042">
    <property type="entry name" value="6-blade_b-propeller_TolB-like"/>
</dbReference>
<dbReference type="OrthoDB" id="5490864at2"/>
<accession>A0A250ISY5</accession>
<sequence>MPRMFAPLMCLFPVLALGQTEGGTLVGTSLVVNNGPGDQTDPHVSGVRVVYTHQASRSSSEIHFHDLSTGVDQAIATQGGYDSLADIQGDQVVFTRTTSTNLVYRFDLTRPGSYATELAPRSNVDRRVPSVGGHTVAWQELGYTAAGGPAEIFLYHQGTNELTRLTEDTSVDRTPAVSEDGRAVVWVKCATSSSGCDVWTARETDTGYETKKLTGSEGEESAPDTNGTLAVYVTRSEADSVLESDIAWSSLDGGETHRLSLPGTDSNPSISGPLIAFEHLDTASETPNYDIMVYDLRTQLLYRLTHTPTSESLSDMSVGADGIVRVAWAERGGGGYNVLAYTFRLPRDCTVAPSPPDAESVCASPGTRQLLGVLQSQAVEGEPTPASSEISGQGTGVLCVDNGYQGPRATSGYVWLGEGLAVTANEFGEHVAGMALPMPLQGRRVLSALAEGEVGGTFRTRLYGPLMCDVAAQDASFEATEVLYGRTTTVESASPSLTPEMDTPSFVPRGYEGLLPSP</sequence>
<evidence type="ECO:0000313" key="3">
    <source>
        <dbReference type="Proteomes" id="UP000217289"/>
    </source>
</evidence>
<keyword evidence="3" id="KW-1185">Reference proteome</keyword>
<dbReference type="Gene3D" id="2.120.10.30">
    <property type="entry name" value="TolB, C-terminal domain"/>
    <property type="match status" value="1"/>
</dbReference>
<reference evidence="2 3" key="1">
    <citation type="submission" date="2017-06" db="EMBL/GenBank/DDBJ databases">
        <authorList>
            <person name="Kim H.J."/>
            <person name="Triplett B.A."/>
        </authorList>
    </citation>
    <scope>NUCLEOTIDE SEQUENCE [LARGE SCALE GENOMIC DNA]</scope>
    <source>
        <strain evidence="2 3">DSM 14713</strain>
    </source>
</reference>
<proteinExistence type="predicted"/>
<protein>
    <submittedName>
        <fullName evidence="2">Uncharacterized protein</fullName>
    </submittedName>
</protein>
<dbReference type="PANTHER" id="PTHR36842">
    <property type="entry name" value="PROTEIN TOLB HOMOLOG"/>
    <property type="match status" value="1"/>
</dbReference>
<evidence type="ECO:0000256" key="1">
    <source>
        <dbReference type="SAM" id="MobiDB-lite"/>
    </source>
</evidence>
<name>A0A250ISY5_9BACT</name>
<dbReference type="AlphaFoldDB" id="A0A250ISY5"/>
<dbReference type="SUPFAM" id="SSF69304">
    <property type="entry name" value="Tricorn protease N-terminal domain"/>
    <property type="match status" value="1"/>
</dbReference>
<feature type="region of interest" description="Disordered" evidence="1">
    <location>
        <begin position="492"/>
        <end position="518"/>
    </location>
</feature>
<organism evidence="2 3">
    <name type="scientific">Melittangium boletus DSM 14713</name>
    <dbReference type="NCBI Taxonomy" id="1294270"/>
    <lineage>
        <taxon>Bacteria</taxon>
        <taxon>Pseudomonadati</taxon>
        <taxon>Myxococcota</taxon>
        <taxon>Myxococcia</taxon>
        <taxon>Myxococcales</taxon>
        <taxon>Cystobacterineae</taxon>
        <taxon>Archangiaceae</taxon>
        <taxon>Melittangium</taxon>
    </lineage>
</organism>
<dbReference type="PANTHER" id="PTHR36842:SF1">
    <property type="entry name" value="PROTEIN TOLB"/>
    <property type="match status" value="1"/>
</dbReference>